<accession>A0A5A9ZWD9</accession>
<evidence type="ECO:0000313" key="2">
    <source>
        <dbReference type="Proteomes" id="UP000325291"/>
    </source>
</evidence>
<organism evidence="1 2">
    <name type="scientific">Aquicoccus porphyridii</name>
    <dbReference type="NCBI Taxonomy" id="1852029"/>
    <lineage>
        <taxon>Bacteria</taxon>
        <taxon>Pseudomonadati</taxon>
        <taxon>Pseudomonadota</taxon>
        <taxon>Alphaproteobacteria</taxon>
        <taxon>Rhodobacterales</taxon>
        <taxon>Paracoccaceae</taxon>
        <taxon>Aquicoccus</taxon>
    </lineage>
</organism>
<comment type="caution">
    <text evidence="1">The sequence shown here is derived from an EMBL/GenBank/DDBJ whole genome shotgun (WGS) entry which is preliminary data.</text>
</comment>
<dbReference type="AlphaFoldDB" id="A0A5A9ZWD9"/>
<name>A0A5A9ZWD9_9RHOB</name>
<proteinExistence type="predicted"/>
<keyword evidence="2" id="KW-1185">Reference proteome</keyword>
<dbReference type="RefSeq" id="WP_111361897.1">
    <property type="nucleotide sequence ID" value="NZ_VINQ01000001.1"/>
</dbReference>
<reference evidence="1 2" key="1">
    <citation type="submission" date="2019-07" db="EMBL/GenBank/DDBJ databases">
        <title>Aquicoccus porphyridii gen. nov., sp. nov., isolated from a small marine red alga, Porphyridium marinum.</title>
        <authorList>
            <person name="Liu L."/>
        </authorList>
    </citation>
    <scope>NUCLEOTIDE SEQUENCE [LARGE SCALE GENOMIC DNA]</scope>
    <source>
        <strain evidence="1 2">L1 8-17</strain>
    </source>
</reference>
<protein>
    <submittedName>
        <fullName evidence="1">Uncharacterized protein</fullName>
    </submittedName>
</protein>
<gene>
    <name evidence="1" type="ORF">FLO80_02635</name>
</gene>
<sequence>MSAANDIQTLIATELHDYDPDAGNIRSVGQVAPMPADWHRLLLAEFRAALIEPHAVETLFPGGMTETCWAVTQSNGAYRVIYIPWAELFSLAVESKYGPVDIGVHGDAVSVFGSIH</sequence>
<evidence type="ECO:0000313" key="1">
    <source>
        <dbReference type="EMBL" id="KAA0921082.1"/>
    </source>
</evidence>
<dbReference type="Proteomes" id="UP000325291">
    <property type="component" value="Unassembled WGS sequence"/>
</dbReference>
<dbReference type="EMBL" id="VINQ01000001">
    <property type="protein sequence ID" value="KAA0921082.1"/>
    <property type="molecule type" value="Genomic_DNA"/>
</dbReference>